<dbReference type="AlphaFoldDB" id="A0A2C6KNN0"/>
<keyword evidence="1" id="KW-0812">Transmembrane</keyword>
<reference evidence="2 3" key="1">
    <citation type="journal article" date="2017" name="Int. J. Parasitol.">
        <title>The genome of the protozoan parasite Cystoisospora suis and a reverse vaccinology approach to identify vaccine candidates.</title>
        <authorList>
            <person name="Palmieri N."/>
            <person name="Shrestha A."/>
            <person name="Ruttkowski B."/>
            <person name="Beck T."/>
            <person name="Vogl C."/>
            <person name="Tomley F."/>
            <person name="Blake D.P."/>
            <person name="Joachim A."/>
        </authorList>
    </citation>
    <scope>NUCLEOTIDE SEQUENCE [LARGE SCALE GENOMIC DNA]</scope>
    <source>
        <strain evidence="2 3">Wien I</strain>
    </source>
</reference>
<comment type="caution">
    <text evidence="2">The sequence shown here is derived from an EMBL/GenBank/DDBJ whole genome shotgun (WGS) entry which is preliminary data.</text>
</comment>
<evidence type="ECO:0000313" key="2">
    <source>
        <dbReference type="EMBL" id="PHJ18082.1"/>
    </source>
</evidence>
<dbReference type="GeneID" id="94431443"/>
<feature type="transmembrane region" description="Helical" evidence="1">
    <location>
        <begin position="51"/>
        <end position="72"/>
    </location>
</feature>
<feature type="transmembrane region" description="Helical" evidence="1">
    <location>
        <begin position="12"/>
        <end position="30"/>
    </location>
</feature>
<dbReference type="RefSeq" id="XP_067919792.1">
    <property type="nucleotide sequence ID" value="XM_068068232.1"/>
</dbReference>
<dbReference type="VEuPathDB" id="ToxoDB:CSUI_008093"/>
<protein>
    <recommendedName>
        <fullName evidence="4">Transmembrane protein</fullName>
    </recommendedName>
</protein>
<organism evidence="2 3">
    <name type="scientific">Cystoisospora suis</name>
    <dbReference type="NCBI Taxonomy" id="483139"/>
    <lineage>
        <taxon>Eukaryota</taxon>
        <taxon>Sar</taxon>
        <taxon>Alveolata</taxon>
        <taxon>Apicomplexa</taxon>
        <taxon>Conoidasida</taxon>
        <taxon>Coccidia</taxon>
        <taxon>Eucoccidiorida</taxon>
        <taxon>Eimeriorina</taxon>
        <taxon>Sarcocystidae</taxon>
        <taxon>Cystoisospora</taxon>
    </lineage>
</organism>
<accession>A0A2C6KNN0</accession>
<name>A0A2C6KNN0_9APIC</name>
<evidence type="ECO:0000256" key="1">
    <source>
        <dbReference type="SAM" id="Phobius"/>
    </source>
</evidence>
<dbReference type="EMBL" id="MIGC01004432">
    <property type="protein sequence ID" value="PHJ18082.1"/>
    <property type="molecule type" value="Genomic_DNA"/>
</dbReference>
<dbReference type="Proteomes" id="UP000221165">
    <property type="component" value="Unassembled WGS sequence"/>
</dbReference>
<gene>
    <name evidence="2" type="ORF">CSUI_008093</name>
</gene>
<keyword evidence="3" id="KW-1185">Reference proteome</keyword>
<evidence type="ECO:0008006" key="4">
    <source>
        <dbReference type="Google" id="ProtNLM"/>
    </source>
</evidence>
<keyword evidence="1" id="KW-0472">Membrane</keyword>
<sequence>CRRKEEVNKRLASLGPSIASSFFFFFFFSLRQRKNTRRLRGLIQIIKSHEANLLLLPLLLLPLLHFSTIRMIKQSRPRHDRKKERERDVLSPSLLIPMHHPPRRLFVHARREGNERKRPSKILMTTANQWMRGKFKTAVAEWLYGSENSSPFRLSNKFMCLLQEEEEEYDTRPRQEEASR</sequence>
<proteinExistence type="predicted"/>
<feature type="non-terminal residue" evidence="2">
    <location>
        <position position="1"/>
    </location>
</feature>
<evidence type="ECO:0000313" key="3">
    <source>
        <dbReference type="Proteomes" id="UP000221165"/>
    </source>
</evidence>
<keyword evidence="1" id="KW-1133">Transmembrane helix</keyword>